<dbReference type="PANTHER" id="PTHR46586:SF3">
    <property type="entry name" value="ANKYRIN REPEAT-CONTAINING PROTEIN"/>
    <property type="match status" value="1"/>
</dbReference>
<accession>A0AAD3CKJ9</accession>
<organism evidence="1 2">
    <name type="scientific">Chaetoceros tenuissimus</name>
    <dbReference type="NCBI Taxonomy" id="426638"/>
    <lineage>
        <taxon>Eukaryota</taxon>
        <taxon>Sar</taxon>
        <taxon>Stramenopiles</taxon>
        <taxon>Ochrophyta</taxon>
        <taxon>Bacillariophyta</taxon>
        <taxon>Coscinodiscophyceae</taxon>
        <taxon>Chaetocerotophycidae</taxon>
        <taxon>Chaetocerotales</taxon>
        <taxon>Chaetocerotaceae</taxon>
        <taxon>Chaetoceros</taxon>
    </lineage>
</organism>
<name>A0AAD3CKJ9_9STRA</name>
<dbReference type="InterPro" id="IPR036770">
    <property type="entry name" value="Ankyrin_rpt-contain_sf"/>
</dbReference>
<gene>
    <name evidence="1" type="ORF">CTEN210_04111</name>
</gene>
<evidence type="ECO:0000313" key="2">
    <source>
        <dbReference type="Proteomes" id="UP001054902"/>
    </source>
</evidence>
<dbReference type="Gene3D" id="1.25.40.20">
    <property type="entry name" value="Ankyrin repeat-containing domain"/>
    <property type="match status" value="1"/>
</dbReference>
<dbReference type="SUPFAM" id="SSF140860">
    <property type="entry name" value="Pseudo ankyrin repeat-like"/>
    <property type="match status" value="1"/>
</dbReference>
<reference evidence="1 2" key="1">
    <citation type="journal article" date="2021" name="Sci. Rep.">
        <title>The genome of the diatom Chaetoceros tenuissimus carries an ancient integrated fragment of an extant virus.</title>
        <authorList>
            <person name="Hongo Y."/>
            <person name="Kimura K."/>
            <person name="Takaki Y."/>
            <person name="Yoshida Y."/>
            <person name="Baba S."/>
            <person name="Kobayashi G."/>
            <person name="Nagasaki K."/>
            <person name="Hano T."/>
            <person name="Tomaru Y."/>
        </authorList>
    </citation>
    <scope>NUCLEOTIDE SEQUENCE [LARGE SCALE GENOMIC DNA]</scope>
    <source>
        <strain evidence="1 2">NIES-3715</strain>
    </source>
</reference>
<sequence length="376" mass="43235">MNVIFSFIPGSYVTIGCVSKQFYSDYSTRGIHESAAFNSADSLLKIGKNRRTTVDAVSNDVKLTEYCFVNSAPEEFMMKVCRKAAMKGHIDVIECANAFGVDLIQWVRKYPQSMTILAEEGNLEMIQYFDSKVPEGFEIKYSSSDDPLWQHIFSKAAASNHLHIMNWIYEEKIQNADWRTDMKSGIEAHEYVLEGIIAPRVTEELCIEAAKYGNIEVLEYCHRNNFRFDTVTWLCNVSMKNKDKEQALVTLKWLRRHGCGWNEFLCRAAAVSDNLEALKWARSENCPWDEGTLEEAAQRGNIPMIEYCVQNQCPMTADVCMCATANKDHDTAFEVLKLLRKHSCPWDFRTGNNIMSFGRFEALWWAIHYEGTQRYS</sequence>
<protein>
    <recommendedName>
        <fullName evidence="3">Ankyrin repeat-containing domain</fullName>
    </recommendedName>
</protein>
<dbReference type="InterPro" id="IPR052050">
    <property type="entry name" value="SecEffector_AnkRepeat"/>
</dbReference>
<dbReference type="EMBL" id="BLLK01000023">
    <property type="protein sequence ID" value="GFH47636.1"/>
    <property type="molecule type" value="Genomic_DNA"/>
</dbReference>
<dbReference type="PANTHER" id="PTHR46586">
    <property type="entry name" value="ANKYRIN REPEAT-CONTAINING PROTEIN"/>
    <property type="match status" value="1"/>
</dbReference>
<dbReference type="AlphaFoldDB" id="A0AAD3CKJ9"/>
<proteinExistence type="predicted"/>
<keyword evidence="2" id="KW-1185">Reference proteome</keyword>
<evidence type="ECO:0000313" key="1">
    <source>
        <dbReference type="EMBL" id="GFH47636.1"/>
    </source>
</evidence>
<dbReference type="Proteomes" id="UP001054902">
    <property type="component" value="Unassembled WGS sequence"/>
</dbReference>
<comment type="caution">
    <text evidence="1">The sequence shown here is derived from an EMBL/GenBank/DDBJ whole genome shotgun (WGS) entry which is preliminary data.</text>
</comment>
<evidence type="ECO:0008006" key="3">
    <source>
        <dbReference type="Google" id="ProtNLM"/>
    </source>
</evidence>